<accession>A0A378JZE2</accession>
<dbReference type="PANTHER" id="PTHR45753">
    <property type="entry name" value="ORNITHINE CARBAMOYLTRANSFERASE, MITOCHONDRIAL"/>
    <property type="match status" value="1"/>
</dbReference>
<dbReference type="HAMAP" id="MF_00001">
    <property type="entry name" value="Asp_carb_tr"/>
    <property type="match status" value="1"/>
</dbReference>
<name>A0A378JZE2_9GAMM</name>
<feature type="binding site" evidence="7">
    <location>
        <position position="257"/>
    </location>
    <ligand>
        <name>carbamoyl phosphate</name>
        <dbReference type="ChEBI" id="CHEBI:58228"/>
    </ligand>
</feature>
<dbReference type="InterPro" id="IPR002082">
    <property type="entry name" value="Asp_carbamoyltransf"/>
</dbReference>
<evidence type="ECO:0000313" key="12">
    <source>
        <dbReference type="Proteomes" id="UP000054985"/>
    </source>
</evidence>
<evidence type="ECO:0000256" key="1">
    <source>
        <dbReference type="ARBA" id="ARBA00004852"/>
    </source>
</evidence>
<dbReference type="InterPro" id="IPR006132">
    <property type="entry name" value="Asp/Orn_carbamoyltranf_P-bd"/>
</dbReference>
<dbReference type="Gene3D" id="3.40.50.1370">
    <property type="entry name" value="Aspartate/ornithine carbamoyltransferase"/>
    <property type="match status" value="2"/>
</dbReference>
<evidence type="ECO:0000259" key="8">
    <source>
        <dbReference type="Pfam" id="PF00185"/>
    </source>
</evidence>
<evidence type="ECO:0000256" key="4">
    <source>
        <dbReference type="ARBA" id="ARBA00022975"/>
    </source>
</evidence>
<evidence type="ECO:0000313" key="10">
    <source>
        <dbReference type="EMBL" id="KTD38804.1"/>
    </source>
</evidence>
<reference evidence="11 13" key="2">
    <citation type="submission" date="2018-06" db="EMBL/GenBank/DDBJ databases">
        <authorList>
            <consortium name="Pathogen Informatics"/>
            <person name="Doyle S."/>
        </authorList>
    </citation>
    <scope>NUCLEOTIDE SEQUENCE [LARGE SCALE GENOMIC DNA]</scope>
    <source>
        <strain evidence="11 13">NCTC12239</strain>
    </source>
</reference>
<feature type="binding site" evidence="7">
    <location>
        <position position="50"/>
    </location>
    <ligand>
        <name>carbamoyl phosphate</name>
        <dbReference type="ChEBI" id="CHEBI:58228"/>
    </ligand>
</feature>
<dbReference type="STRING" id="39962.Lmor_0207"/>
<dbReference type="PRINTS" id="PR00100">
    <property type="entry name" value="AOTCASE"/>
</dbReference>
<dbReference type="Pfam" id="PF02729">
    <property type="entry name" value="OTCace_N"/>
    <property type="match status" value="1"/>
</dbReference>
<dbReference type="GO" id="GO:0016597">
    <property type="term" value="F:amino acid binding"/>
    <property type="evidence" value="ECO:0007669"/>
    <property type="project" value="InterPro"/>
</dbReference>
<comment type="function">
    <text evidence="5 7">Catalyzes the condensation of carbamoyl phosphate and aspartate to form carbamoyl aspartate and inorganic phosphate, the committed step in the de novo pyrimidine nucleotide biosynthesis pathway.</text>
</comment>
<feature type="binding site" evidence="7">
    <location>
        <position position="256"/>
    </location>
    <ligand>
        <name>carbamoyl phosphate</name>
        <dbReference type="ChEBI" id="CHEBI:58228"/>
    </ligand>
</feature>
<dbReference type="GO" id="GO:0005829">
    <property type="term" value="C:cytosol"/>
    <property type="evidence" value="ECO:0007669"/>
    <property type="project" value="TreeGrafter"/>
</dbReference>
<dbReference type="GO" id="GO:0004070">
    <property type="term" value="F:aspartate carbamoyltransferase activity"/>
    <property type="evidence" value="ECO:0007669"/>
    <property type="project" value="UniProtKB-UniRule"/>
</dbReference>
<keyword evidence="12" id="KW-1185">Reference proteome</keyword>
<feature type="binding site" evidence="7">
    <location>
        <position position="162"/>
    </location>
    <ligand>
        <name>L-aspartate</name>
        <dbReference type="ChEBI" id="CHEBI:29991"/>
    </ligand>
</feature>
<sequence>MSHFLEISQLSRKEIEELIQRAIHFKHSSSYPSYAKQTMANLFYENSTRTRVSFELAAQRLSIPVINIDLQSSSESKGEIIEDTVNTLAAMGIHYFVIRHKLNGLQQSLAERLGNSIHIINAGDGTHAHPSQALLDIMTIIEQKPNLEQLKIAVLGNVRHSRVANSFQSMCSILGVGELVFIAPELWQPELVHYGRVTNNLREGLSEADVVICLRVQRERLTDNDHLDLDAYRSSFALTQNSLSYAKPDAMVMHPGPMNRGIEIDSDVADGNQSFILRQVTNGVYSRMAIIESLILKSNG</sequence>
<feature type="binding site" evidence="7">
    <location>
        <position position="132"/>
    </location>
    <ligand>
        <name>carbamoyl phosphate</name>
        <dbReference type="ChEBI" id="CHEBI:58228"/>
    </ligand>
</feature>
<dbReference type="AlphaFoldDB" id="A0A378JZE2"/>
<dbReference type="UniPathway" id="UPA00070">
    <property type="reaction ID" value="UER00116"/>
</dbReference>
<evidence type="ECO:0000256" key="2">
    <source>
        <dbReference type="ARBA" id="ARBA00008896"/>
    </source>
</evidence>
<evidence type="ECO:0000259" key="9">
    <source>
        <dbReference type="Pfam" id="PF02729"/>
    </source>
</evidence>
<dbReference type="Pfam" id="PF00185">
    <property type="entry name" value="OTCace"/>
    <property type="match status" value="1"/>
</dbReference>
<protein>
    <recommendedName>
        <fullName evidence="7">Aspartate carbamoyltransferase</fullName>
        <ecNumber evidence="7">2.1.3.2</ecNumber>
    </recommendedName>
    <alternativeName>
        <fullName evidence="7">Aspartate transcarbamylase</fullName>
        <shortName evidence="7">ATCase</shortName>
    </alternativeName>
</protein>
<dbReference type="GO" id="GO:0006207">
    <property type="term" value="P:'de novo' pyrimidine nucleobase biosynthetic process"/>
    <property type="evidence" value="ECO:0007669"/>
    <property type="project" value="InterPro"/>
</dbReference>
<proteinExistence type="inferred from homology"/>
<gene>
    <name evidence="7 11" type="primary">pyrB</name>
    <name evidence="10" type="ORF">Lmor_0207</name>
    <name evidence="11" type="ORF">NCTC12239_02724</name>
</gene>
<comment type="subunit">
    <text evidence="7">Heterododecamer (2C3:3R2) of six catalytic PyrB chains organized as two trimers (C3), and six regulatory PyrI chains organized as three dimers (R2).</text>
</comment>
<evidence type="ECO:0000313" key="13">
    <source>
        <dbReference type="Proteomes" id="UP000254040"/>
    </source>
</evidence>
<feature type="binding site" evidence="7">
    <location>
        <position position="49"/>
    </location>
    <ligand>
        <name>carbamoyl phosphate</name>
        <dbReference type="ChEBI" id="CHEBI:58228"/>
    </ligand>
</feature>
<keyword evidence="3 7" id="KW-0808">Transferase</keyword>
<keyword evidence="4 7" id="KW-0665">Pyrimidine biosynthesis</keyword>
<feature type="binding site" evidence="7">
    <location>
        <position position="77"/>
    </location>
    <ligand>
        <name>L-aspartate</name>
        <dbReference type="ChEBI" id="CHEBI:29991"/>
    </ligand>
</feature>
<dbReference type="Proteomes" id="UP000254040">
    <property type="component" value="Unassembled WGS sequence"/>
</dbReference>
<feature type="binding site" evidence="7">
    <location>
        <position position="129"/>
    </location>
    <ligand>
        <name>carbamoyl phosphate</name>
        <dbReference type="ChEBI" id="CHEBI:58228"/>
    </ligand>
</feature>
<evidence type="ECO:0000313" key="11">
    <source>
        <dbReference type="EMBL" id="STX63776.1"/>
    </source>
</evidence>
<dbReference type="EC" id="2.1.3.2" evidence="7"/>
<organism evidence="11 13">
    <name type="scientific">Legionella moravica</name>
    <dbReference type="NCBI Taxonomy" id="39962"/>
    <lineage>
        <taxon>Bacteria</taxon>
        <taxon>Pseudomonadati</taxon>
        <taxon>Pseudomonadota</taxon>
        <taxon>Gammaproteobacteria</taxon>
        <taxon>Legionellales</taxon>
        <taxon>Legionellaceae</taxon>
        <taxon>Legionella</taxon>
    </lineage>
</organism>
<dbReference type="SUPFAM" id="SSF53671">
    <property type="entry name" value="Aspartate/ornithine carbamoyltransferase"/>
    <property type="match status" value="1"/>
</dbReference>
<dbReference type="PRINTS" id="PR00101">
    <property type="entry name" value="ATCASE"/>
</dbReference>
<dbReference type="GO" id="GO:0006520">
    <property type="term" value="P:amino acid metabolic process"/>
    <property type="evidence" value="ECO:0007669"/>
    <property type="project" value="InterPro"/>
</dbReference>
<dbReference type="RefSeq" id="WP_028383721.1">
    <property type="nucleotide sequence ID" value="NZ_CAAAJG010000006.1"/>
</dbReference>
<dbReference type="InterPro" id="IPR036901">
    <property type="entry name" value="Asp/Orn_carbamoylTrfase_sf"/>
</dbReference>
<dbReference type="GO" id="GO:0044205">
    <property type="term" value="P:'de novo' UMP biosynthetic process"/>
    <property type="evidence" value="ECO:0007669"/>
    <property type="project" value="UniProtKB-UniRule"/>
</dbReference>
<dbReference type="InterPro" id="IPR006131">
    <property type="entry name" value="Asp_carbamoyltransf_Asp/Orn-bd"/>
</dbReference>
<feature type="binding site" evidence="7">
    <location>
        <position position="99"/>
    </location>
    <ligand>
        <name>carbamoyl phosphate</name>
        <dbReference type="ChEBI" id="CHEBI:58228"/>
    </ligand>
</feature>
<dbReference type="NCBIfam" id="NF002032">
    <property type="entry name" value="PRK00856.1"/>
    <property type="match status" value="1"/>
</dbReference>
<dbReference type="PROSITE" id="PS00097">
    <property type="entry name" value="CARBAMOYLTRANSFERASE"/>
    <property type="match status" value="1"/>
</dbReference>
<dbReference type="OrthoDB" id="9774690at2"/>
<feature type="domain" description="Aspartate/ornithine carbamoyltransferase Asp/Orn-binding" evidence="8">
    <location>
        <begin position="149"/>
        <end position="293"/>
    </location>
</feature>
<evidence type="ECO:0000256" key="6">
    <source>
        <dbReference type="ARBA" id="ARBA00048859"/>
    </source>
</evidence>
<comment type="catalytic activity">
    <reaction evidence="6 7">
        <text>carbamoyl phosphate + L-aspartate = N-carbamoyl-L-aspartate + phosphate + H(+)</text>
        <dbReference type="Rhea" id="RHEA:20013"/>
        <dbReference type="ChEBI" id="CHEBI:15378"/>
        <dbReference type="ChEBI" id="CHEBI:29991"/>
        <dbReference type="ChEBI" id="CHEBI:32814"/>
        <dbReference type="ChEBI" id="CHEBI:43474"/>
        <dbReference type="ChEBI" id="CHEBI:58228"/>
        <dbReference type="EC" id="2.1.3.2"/>
    </reaction>
</comment>
<dbReference type="Proteomes" id="UP000054985">
    <property type="component" value="Unassembled WGS sequence"/>
</dbReference>
<evidence type="ECO:0000256" key="3">
    <source>
        <dbReference type="ARBA" id="ARBA00022679"/>
    </source>
</evidence>
<dbReference type="InterPro" id="IPR006130">
    <property type="entry name" value="Asp/Orn_carbamoylTrfase"/>
</dbReference>
<comment type="pathway">
    <text evidence="1 7">Pyrimidine metabolism; UMP biosynthesis via de novo pathway; (S)-dihydroorotate from bicarbonate: step 2/3.</text>
</comment>
<comment type="similarity">
    <text evidence="2 7">Belongs to the aspartate/ornithine carbamoyltransferase superfamily. ATCase family.</text>
</comment>
<feature type="domain" description="Aspartate/ornithine carbamoyltransferase carbamoyl-P binding" evidence="9">
    <location>
        <begin position="3"/>
        <end position="142"/>
    </location>
</feature>
<evidence type="ECO:0000256" key="7">
    <source>
        <dbReference type="HAMAP-Rule" id="MF_00001"/>
    </source>
</evidence>
<evidence type="ECO:0000256" key="5">
    <source>
        <dbReference type="ARBA" id="ARBA00043884"/>
    </source>
</evidence>
<dbReference type="EMBL" id="UGOG01000001">
    <property type="protein sequence ID" value="STX63776.1"/>
    <property type="molecule type" value="Genomic_DNA"/>
</dbReference>
<dbReference type="PANTHER" id="PTHR45753:SF6">
    <property type="entry name" value="ASPARTATE CARBAMOYLTRANSFERASE"/>
    <property type="match status" value="1"/>
</dbReference>
<dbReference type="NCBIfam" id="TIGR00670">
    <property type="entry name" value="asp_carb_tr"/>
    <property type="match status" value="1"/>
</dbReference>
<dbReference type="EMBL" id="LNYN01000006">
    <property type="protein sequence ID" value="KTD38804.1"/>
    <property type="molecule type" value="Genomic_DNA"/>
</dbReference>
<reference evidence="10 12" key="1">
    <citation type="submission" date="2015-11" db="EMBL/GenBank/DDBJ databases">
        <title>Genomic analysis of 38 Legionella species identifies large and diverse effector repertoires.</title>
        <authorList>
            <person name="Burstein D."/>
            <person name="Amaro F."/>
            <person name="Zusman T."/>
            <person name="Lifshitz Z."/>
            <person name="Cohen O."/>
            <person name="Gilbert J.A."/>
            <person name="Pupko T."/>
            <person name="Shuman H.A."/>
            <person name="Segal G."/>
        </authorList>
    </citation>
    <scope>NUCLEOTIDE SEQUENCE [LARGE SCALE GENOMIC DNA]</scope>
    <source>
        <strain evidence="10 12">ATCC 43877</strain>
    </source>
</reference>
<feature type="binding site" evidence="7">
    <location>
        <position position="215"/>
    </location>
    <ligand>
        <name>L-aspartate</name>
        <dbReference type="ChEBI" id="CHEBI:29991"/>
    </ligand>
</feature>